<dbReference type="PRINTS" id="PR00039">
    <property type="entry name" value="HTHLYSR"/>
</dbReference>
<keyword evidence="7" id="KW-1185">Reference proteome</keyword>
<dbReference type="CDD" id="cd08432">
    <property type="entry name" value="PBP2_GcdR_TrpI_HvrB_AmpR_like"/>
    <property type="match status" value="1"/>
</dbReference>
<protein>
    <submittedName>
        <fullName evidence="6">LysR substrate-binding domain-containing protein</fullName>
    </submittedName>
</protein>
<dbReference type="Pfam" id="PF00126">
    <property type="entry name" value="HTH_1"/>
    <property type="match status" value="1"/>
</dbReference>
<organism evidence="6 7">
    <name type="scientific">Roseovarius aquimarinus</name>
    <dbReference type="NCBI Taxonomy" id="1229156"/>
    <lineage>
        <taxon>Bacteria</taxon>
        <taxon>Pseudomonadati</taxon>
        <taxon>Pseudomonadota</taxon>
        <taxon>Alphaproteobacteria</taxon>
        <taxon>Rhodobacterales</taxon>
        <taxon>Roseobacteraceae</taxon>
        <taxon>Roseovarius</taxon>
    </lineage>
</organism>
<dbReference type="PANTHER" id="PTHR30537">
    <property type="entry name" value="HTH-TYPE TRANSCRIPTIONAL REGULATOR"/>
    <property type="match status" value="1"/>
</dbReference>
<dbReference type="Proteomes" id="UP001607157">
    <property type="component" value="Unassembled WGS sequence"/>
</dbReference>
<dbReference type="EMBL" id="JBIHMM010000002">
    <property type="protein sequence ID" value="MFH0253699.1"/>
    <property type="molecule type" value="Genomic_DNA"/>
</dbReference>
<dbReference type="InterPro" id="IPR036388">
    <property type="entry name" value="WH-like_DNA-bd_sf"/>
</dbReference>
<evidence type="ECO:0000256" key="2">
    <source>
        <dbReference type="ARBA" id="ARBA00023015"/>
    </source>
</evidence>
<dbReference type="InterPro" id="IPR000847">
    <property type="entry name" value="LysR_HTH_N"/>
</dbReference>
<reference evidence="6 7" key="1">
    <citation type="submission" date="2024-10" db="EMBL/GenBank/DDBJ databases">
        <authorList>
            <person name="Yang X.-N."/>
        </authorList>
    </citation>
    <scope>NUCLEOTIDE SEQUENCE [LARGE SCALE GENOMIC DNA]</scope>
    <source>
        <strain evidence="6 7">CAU 1059</strain>
    </source>
</reference>
<keyword evidence="4" id="KW-0804">Transcription</keyword>
<comment type="similarity">
    <text evidence="1">Belongs to the LysR transcriptional regulatory family.</text>
</comment>
<dbReference type="PANTHER" id="PTHR30537:SF5">
    <property type="entry name" value="HTH-TYPE TRANSCRIPTIONAL ACTIVATOR TTDR-RELATED"/>
    <property type="match status" value="1"/>
</dbReference>
<dbReference type="Gene3D" id="1.10.10.10">
    <property type="entry name" value="Winged helix-like DNA-binding domain superfamily/Winged helix DNA-binding domain"/>
    <property type="match status" value="1"/>
</dbReference>
<evidence type="ECO:0000259" key="5">
    <source>
        <dbReference type="PROSITE" id="PS50931"/>
    </source>
</evidence>
<sequence length="320" mass="36047">MTLATSVKLLICYHAVNLSVMPKLRRDLHIYKNLVTFEAASRTGNFTRAAEELGLSRVAVSRQIAELEMNLGQRLFLRGHRKVSLTAAGSSFAEALNPALHAIADLLERQRVSPRGSRVTVTVTSAFATYWLMPRLAGFGADHPDIEINLIVSDRYLDISSEGLDIIVRYMPATMADESWTPLVRETIFPVFSPNYAARTALAQPEDLLRERLLHLSGRYRAEARWPHWFRQHDLQPPEERSGIQVNTYPHMLQAALGGQGVALAGHPLVDGFLKDGTLLRMKAINAIEREYYYLRVATMSESSRLFCDWLVDEVQKDDA</sequence>
<evidence type="ECO:0000256" key="1">
    <source>
        <dbReference type="ARBA" id="ARBA00009437"/>
    </source>
</evidence>
<evidence type="ECO:0000313" key="7">
    <source>
        <dbReference type="Proteomes" id="UP001607157"/>
    </source>
</evidence>
<feature type="domain" description="HTH lysR-type" evidence="5">
    <location>
        <begin position="34"/>
        <end position="86"/>
    </location>
</feature>
<dbReference type="SUPFAM" id="SSF53850">
    <property type="entry name" value="Periplasmic binding protein-like II"/>
    <property type="match status" value="1"/>
</dbReference>
<dbReference type="SUPFAM" id="SSF46785">
    <property type="entry name" value="Winged helix' DNA-binding domain"/>
    <property type="match status" value="1"/>
</dbReference>
<dbReference type="PROSITE" id="PS50931">
    <property type="entry name" value="HTH_LYSR"/>
    <property type="match status" value="1"/>
</dbReference>
<dbReference type="InterPro" id="IPR005119">
    <property type="entry name" value="LysR_subst-bd"/>
</dbReference>
<keyword evidence="2" id="KW-0805">Transcription regulation</keyword>
<name>A0ABW7I741_9RHOB</name>
<dbReference type="RefSeq" id="WP_377171339.1">
    <property type="nucleotide sequence ID" value="NZ_JBHTJC010000002.1"/>
</dbReference>
<dbReference type="Pfam" id="PF03466">
    <property type="entry name" value="LysR_substrate"/>
    <property type="match status" value="1"/>
</dbReference>
<dbReference type="Gene3D" id="3.40.190.10">
    <property type="entry name" value="Periplasmic binding protein-like II"/>
    <property type="match status" value="2"/>
</dbReference>
<gene>
    <name evidence="6" type="ORF">ACGRVM_07330</name>
</gene>
<evidence type="ECO:0000313" key="6">
    <source>
        <dbReference type="EMBL" id="MFH0253699.1"/>
    </source>
</evidence>
<dbReference type="InterPro" id="IPR058163">
    <property type="entry name" value="LysR-type_TF_proteobact-type"/>
</dbReference>
<dbReference type="InterPro" id="IPR036390">
    <property type="entry name" value="WH_DNA-bd_sf"/>
</dbReference>
<evidence type="ECO:0000256" key="4">
    <source>
        <dbReference type="ARBA" id="ARBA00023163"/>
    </source>
</evidence>
<proteinExistence type="inferred from homology"/>
<evidence type="ECO:0000256" key="3">
    <source>
        <dbReference type="ARBA" id="ARBA00023125"/>
    </source>
</evidence>
<accession>A0ABW7I741</accession>
<comment type="caution">
    <text evidence="6">The sequence shown here is derived from an EMBL/GenBank/DDBJ whole genome shotgun (WGS) entry which is preliminary data.</text>
</comment>
<keyword evidence="3" id="KW-0238">DNA-binding</keyword>